<dbReference type="InterPro" id="IPR002913">
    <property type="entry name" value="START_lipid-bd_dom"/>
</dbReference>
<dbReference type="InterPro" id="IPR057993">
    <property type="entry name" value="HD-Zip_IV_C"/>
</dbReference>
<organism evidence="7 8">
    <name type="scientific">Kingdonia uniflora</name>
    <dbReference type="NCBI Taxonomy" id="39325"/>
    <lineage>
        <taxon>Eukaryota</taxon>
        <taxon>Viridiplantae</taxon>
        <taxon>Streptophyta</taxon>
        <taxon>Embryophyta</taxon>
        <taxon>Tracheophyta</taxon>
        <taxon>Spermatophyta</taxon>
        <taxon>Magnoliopsida</taxon>
        <taxon>Ranunculales</taxon>
        <taxon>Circaeasteraceae</taxon>
        <taxon>Kingdonia</taxon>
    </lineage>
</organism>
<dbReference type="Pfam" id="PF25797">
    <property type="entry name" value="PDF2_C"/>
    <property type="match status" value="1"/>
</dbReference>
<feature type="domain" description="START" evidence="6">
    <location>
        <begin position="11"/>
        <end position="247"/>
    </location>
</feature>
<dbReference type="Pfam" id="PF01852">
    <property type="entry name" value="START"/>
    <property type="match status" value="1"/>
</dbReference>
<gene>
    <name evidence="7" type="ORF">GIB67_005214</name>
</gene>
<accession>A0A7J7NNS7</accession>
<keyword evidence="8" id="KW-1185">Reference proteome</keyword>
<keyword evidence="2" id="KW-0238">DNA-binding</keyword>
<dbReference type="PANTHER" id="PTHR45654:SF1">
    <property type="entry name" value="HOMEOBOX-LEUCINE ZIPPER PROTEIN HDG11"/>
    <property type="match status" value="1"/>
</dbReference>
<keyword evidence="3" id="KW-0371">Homeobox</keyword>
<keyword evidence="1" id="KW-0805">Transcription regulation</keyword>
<proteinExistence type="predicted"/>
<dbReference type="InterPro" id="IPR023393">
    <property type="entry name" value="START-like_dom_sf"/>
</dbReference>
<keyword evidence="5" id="KW-0539">Nucleus</keyword>
<dbReference type="CDD" id="cd08875">
    <property type="entry name" value="START_ArGLABRA2_like"/>
    <property type="match status" value="1"/>
</dbReference>
<keyword evidence="4" id="KW-0804">Transcription</keyword>
<evidence type="ECO:0000256" key="4">
    <source>
        <dbReference type="ARBA" id="ARBA00023163"/>
    </source>
</evidence>
<evidence type="ECO:0000256" key="5">
    <source>
        <dbReference type="ARBA" id="ARBA00023242"/>
    </source>
</evidence>
<evidence type="ECO:0000313" key="7">
    <source>
        <dbReference type="EMBL" id="KAF6168602.1"/>
    </source>
</evidence>
<name>A0A7J7NNS7_9MAGN</name>
<dbReference type="Gene3D" id="3.30.530.20">
    <property type="match status" value="1"/>
</dbReference>
<dbReference type="OrthoDB" id="6159439at2759"/>
<evidence type="ECO:0000256" key="3">
    <source>
        <dbReference type="ARBA" id="ARBA00023155"/>
    </source>
</evidence>
<evidence type="ECO:0000313" key="8">
    <source>
        <dbReference type="Proteomes" id="UP000541444"/>
    </source>
</evidence>
<evidence type="ECO:0000256" key="1">
    <source>
        <dbReference type="ARBA" id="ARBA00023015"/>
    </source>
</evidence>
<dbReference type="PANTHER" id="PTHR45654">
    <property type="entry name" value="HOMEOBOX-LEUCINE ZIPPER PROTEIN MERISTEM L1"/>
    <property type="match status" value="1"/>
</dbReference>
<evidence type="ECO:0000256" key="2">
    <source>
        <dbReference type="ARBA" id="ARBA00023125"/>
    </source>
</evidence>
<dbReference type="PROSITE" id="PS50848">
    <property type="entry name" value="START"/>
    <property type="match status" value="1"/>
</dbReference>
<reference evidence="7 8" key="1">
    <citation type="journal article" date="2020" name="IScience">
        <title>Genome Sequencing of the Endangered Kingdonia uniflora (Circaeasteraceae, Ranunculales) Reveals Potential Mechanisms of Evolutionary Specialization.</title>
        <authorList>
            <person name="Sun Y."/>
            <person name="Deng T."/>
            <person name="Zhang A."/>
            <person name="Moore M.J."/>
            <person name="Landis J.B."/>
            <person name="Lin N."/>
            <person name="Zhang H."/>
            <person name="Zhang X."/>
            <person name="Huang J."/>
            <person name="Zhang X."/>
            <person name="Sun H."/>
            <person name="Wang H."/>
        </authorList>
    </citation>
    <scope>NUCLEOTIDE SEQUENCE [LARGE SCALE GENOMIC DNA]</scope>
    <source>
        <strain evidence="7">TB1705</strain>
        <tissue evidence="7">Leaf</tissue>
    </source>
</reference>
<dbReference type="AlphaFoldDB" id="A0A7J7NNS7"/>
<dbReference type="Proteomes" id="UP000541444">
    <property type="component" value="Unassembled WGS sequence"/>
</dbReference>
<dbReference type="GO" id="GO:0008289">
    <property type="term" value="F:lipid binding"/>
    <property type="evidence" value="ECO:0007669"/>
    <property type="project" value="InterPro"/>
</dbReference>
<dbReference type="GO" id="GO:0003677">
    <property type="term" value="F:DNA binding"/>
    <property type="evidence" value="ECO:0007669"/>
    <property type="project" value="UniProtKB-KW"/>
</dbReference>
<sequence>MTSQSVESNVFGINKRRMMDTAANAMNELRKIARINNPLWFRSASGDGDILNSEFYGLMYPMMNLFNNPDVRIEGTRDSDFVIMNSRKLVEILLDPIKRRDIFPTIISENEIIEVISSGSMPGSPNGVIQLMYEVLQPVSPLVSSREFYFLRYCVQIEEGLWAIADVSYDFSHENRLSSPSNSRKLPSGCFVKDVHGYSEVTWVEHMEIVERTRTYLPFQDVVYSGMAFGAARWVASLKSILERLYYILMADTSVDYEVTVPSSRGNIIRFSIDMLACFCKSIRSSRARQWIRSYDTNDVAIRLRINSSPQTGQHNGYVLSAVTSIRLPLSSESVFNIFKDGANCPRLLRNAIFSNDILHKIAHIINGEHLGDFISVFQHFSNGQANSNLTLQESWQDRSGALVVYTPIDRQSMFQIENAENTSSIELLPCGVSIIPDGKPIRGASTGGGGVIDSAGSLLTVAYQIPLSSMEEDVCVAVASNIIESCVHRIRIAFNCTGP</sequence>
<dbReference type="EMBL" id="JACGCM010000692">
    <property type="protein sequence ID" value="KAF6168602.1"/>
    <property type="molecule type" value="Genomic_DNA"/>
</dbReference>
<evidence type="ECO:0000259" key="6">
    <source>
        <dbReference type="PROSITE" id="PS50848"/>
    </source>
</evidence>
<dbReference type="SMART" id="SM00234">
    <property type="entry name" value="START"/>
    <property type="match status" value="1"/>
</dbReference>
<comment type="caution">
    <text evidence="7">The sequence shown here is derived from an EMBL/GenBank/DDBJ whole genome shotgun (WGS) entry which is preliminary data.</text>
</comment>
<dbReference type="SUPFAM" id="SSF55961">
    <property type="entry name" value="Bet v1-like"/>
    <property type="match status" value="2"/>
</dbReference>
<protein>
    <recommendedName>
        <fullName evidence="6">START domain-containing protein</fullName>
    </recommendedName>
</protein>
<dbReference type="InterPro" id="IPR042160">
    <property type="entry name" value="HD-Zip_IV"/>
</dbReference>